<accession>A0A5J4KF43</accession>
<name>A0A5J4KF43_9CHLR</name>
<dbReference type="EMBL" id="BKZW01000001">
    <property type="protein sequence ID" value="GER87994.1"/>
    <property type="molecule type" value="Genomic_DNA"/>
</dbReference>
<dbReference type="Proteomes" id="UP000326912">
    <property type="component" value="Unassembled WGS sequence"/>
</dbReference>
<keyword evidence="2" id="KW-1185">Reference proteome</keyword>
<organism evidence="1 2">
    <name type="scientific">Dictyobacter vulcani</name>
    <dbReference type="NCBI Taxonomy" id="2607529"/>
    <lineage>
        <taxon>Bacteria</taxon>
        <taxon>Bacillati</taxon>
        <taxon>Chloroflexota</taxon>
        <taxon>Ktedonobacteria</taxon>
        <taxon>Ktedonobacterales</taxon>
        <taxon>Dictyobacteraceae</taxon>
        <taxon>Dictyobacter</taxon>
    </lineage>
</organism>
<evidence type="ECO:0000313" key="1">
    <source>
        <dbReference type="EMBL" id="GER87994.1"/>
    </source>
</evidence>
<proteinExistence type="predicted"/>
<sequence length="71" mass="7969">MGAILKAWYWIGHLTFRDLGIELIGWFGFMEQLSRISIALCSALLHASYARNDQGLRRSAISFIAAIASRL</sequence>
<comment type="caution">
    <text evidence="1">The sequence shown here is derived from an EMBL/GenBank/DDBJ whole genome shotgun (WGS) entry which is preliminary data.</text>
</comment>
<protein>
    <submittedName>
        <fullName evidence="1">Uncharacterized protein</fullName>
    </submittedName>
</protein>
<dbReference type="AlphaFoldDB" id="A0A5J4KF43"/>
<gene>
    <name evidence="1" type="ORF">KDW_21560</name>
</gene>
<evidence type="ECO:0000313" key="2">
    <source>
        <dbReference type="Proteomes" id="UP000326912"/>
    </source>
</evidence>
<reference evidence="1 2" key="1">
    <citation type="submission" date="2019-10" db="EMBL/GenBank/DDBJ databases">
        <title>Dictyobacter vulcani sp. nov., within the class Ktedonobacteria, isolated from soil of volcanic Mt. Zao.</title>
        <authorList>
            <person name="Zheng Y."/>
            <person name="Wang C.M."/>
            <person name="Sakai Y."/>
            <person name="Abe K."/>
            <person name="Yokota A."/>
            <person name="Yabe S."/>
        </authorList>
    </citation>
    <scope>NUCLEOTIDE SEQUENCE [LARGE SCALE GENOMIC DNA]</scope>
    <source>
        <strain evidence="1 2">W12</strain>
    </source>
</reference>